<keyword evidence="2" id="KW-0808">Transferase</keyword>
<dbReference type="Pfam" id="PF13847">
    <property type="entry name" value="Methyltransf_31"/>
    <property type="match status" value="1"/>
</dbReference>
<dbReference type="CDD" id="cd02440">
    <property type="entry name" value="AdoMet_MTases"/>
    <property type="match status" value="1"/>
</dbReference>
<evidence type="ECO:0000313" key="2">
    <source>
        <dbReference type="EMBL" id="AJZ76683.1"/>
    </source>
</evidence>
<evidence type="ECO:0000259" key="1">
    <source>
        <dbReference type="Pfam" id="PF13847"/>
    </source>
</evidence>
<dbReference type="EMBL" id="CP011097">
    <property type="protein sequence ID" value="AJZ76683.1"/>
    <property type="molecule type" value="Genomic_DNA"/>
</dbReference>
<feature type="domain" description="Methyltransferase" evidence="1">
    <location>
        <begin position="40"/>
        <end position="147"/>
    </location>
</feature>
<keyword evidence="3" id="KW-1185">Reference proteome</keyword>
<dbReference type="InterPro" id="IPR025714">
    <property type="entry name" value="Methyltranfer_dom"/>
</dbReference>
<reference evidence="2 3" key="1">
    <citation type="journal article" date="2016" name="Sci. Rep.">
        <title>A novel ammonia-oxidizing archaeon from wastewater treatment plant: Its enrichment, physiological and genomic characteristics.</title>
        <authorList>
            <person name="Li Y."/>
            <person name="Ding K."/>
            <person name="Wen X."/>
            <person name="Zhang B."/>
            <person name="Shen B."/>
            <person name="Yang Y."/>
        </authorList>
    </citation>
    <scope>NUCLEOTIDE SEQUENCE [LARGE SCALE GENOMIC DNA]</scope>
    <source>
        <strain evidence="2 3">SAT1</strain>
    </source>
</reference>
<keyword evidence="2" id="KW-0489">Methyltransferase</keyword>
<dbReference type="InterPro" id="IPR029063">
    <property type="entry name" value="SAM-dependent_MTases_sf"/>
</dbReference>
<dbReference type="STRING" id="1603555.SU86_006280"/>
<dbReference type="GO" id="GO:0032259">
    <property type="term" value="P:methylation"/>
    <property type="evidence" value="ECO:0007669"/>
    <property type="project" value="UniProtKB-KW"/>
</dbReference>
<evidence type="ECO:0000313" key="3">
    <source>
        <dbReference type="Proteomes" id="UP000266745"/>
    </source>
</evidence>
<gene>
    <name evidence="2" type="ORF">SU86_006280</name>
</gene>
<protein>
    <submittedName>
        <fullName evidence="2">Methyltransferase type 11</fullName>
    </submittedName>
</protein>
<dbReference type="Proteomes" id="UP000266745">
    <property type="component" value="Chromosome"/>
</dbReference>
<dbReference type="OrthoDB" id="8915at2157"/>
<dbReference type="PANTHER" id="PTHR43861:SF1">
    <property type="entry name" value="TRANS-ACONITATE 2-METHYLTRANSFERASE"/>
    <property type="match status" value="1"/>
</dbReference>
<dbReference type="Gene3D" id="3.40.50.150">
    <property type="entry name" value="Vaccinia Virus protein VP39"/>
    <property type="match status" value="1"/>
</dbReference>
<organism evidence="2 3">
    <name type="scientific">Candidatus Nitrosotenuis cloacae</name>
    <dbReference type="NCBI Taxonomy" id="1603555"/>
    <lineage>
        <taxon>Archaea</taxon>
        <taxon>Nitrososphaerota</taxon>
        <taxon>Candidatus Nitrosotenuis</taxon>
    </lineage>
</organism>
<dbReference type="SUPFAM" id="SSF53335">
    <property type="entry name" value="S-adenosyl-L-methionine-dependent methyltransferases"/>
    <property type="match status" value="1"/>
</dbReference>
<dbReference type="AlphaFoldDB" id="A0A3G1B4I5"/>
<dbReference type="KEGG" id="tah:SU86_006280"/>
<dbReference type="GO" id="GO:0008168">
    <property type="term" value="F:methyltransferase activity"/>
    <property type="evidence" value="ECO:0007669"/>
    <property type="project" value="UniProtKB-KW"/>
</dbReference>
<sequence length="268" mass="30042">MIKTWNEIAPRYHKRWAGKSIGPFQSTQKLVKMAKLRRGNLVLDLACGTGAVTKEITSKIGRFGHVIGADSSQTALSIAKRSIKAKNVDFAILDAENFAFNQKFDVITCQYALFFFPNAAKALSNIKKSLRKNGTLIVATHGAGSTVPYFSSILDSVQKFIPDYISSGAPDLDRFGTKAGLKKAITKAGFSHITIQEYKFWYSPGTFSKYWSDYLKYLAKPLKEKLDKLTPKQKEELKQAIKQKTIPYTKNNTIKFPWKILILSAKNS</sequence>
<accession>A0A3G1B4I5</accession>
<proteinExistence type="predicted"/>
<name>A0A3G1B4I5_9ARCH</name>
<dbReference type="PANTHER" id="PTHR43861">
    <property type="entry name" value="TRANS-ACONITATE 2-METHYLTRANSFERASE-RELATED"/>
    <property type="match status" value="1"/>
</dbReference>